<accession>A0A150XRA4</accession>
<name>A0A150XRA4_9BACT</name>
<comment type="caution">
    <text evidence="7">The sequence shown here is derived from an EMBL/GenBank/DDBJ whole genome shotgun (WGS) entry which is preliminary data.</text>
</comment>
<feature type="domain" description="Cytochrome c" evidence="6">
    <location>
        <begin position="45"/>
        <end position="143"/>
    </location>
</feature>
<feature type="signal peptide" evidence="5">
    <location>
        <begin position="1"/>
        <end position="22"/>
    </location>
</feature>
<dbReference type="PROSITE" id="PS51257">
    <property type="entry name" value="PROKAR_LIPOPROTEIN"/>
    <property type="match status" value="1"/>
</dbReference>
<evidence type="ECO:0000256" key="5">
    <source>
        <dbReference type="SAM" id="SignalP"/>
    </source>
</evidence>
<dbReference type="InterPro" id="IPR036909">
    <property type="entry name" value="Cyt_c-like_dom_sf"/>
</dbReference>
<gene>
    <name evidence="7" type="ORF">AWW67_07755</name>
</gene>
<dbReference type="PROSITE" id="PS51007">
    <property type="entry name" value="CYTC"/>
    <property type="match status" value="1"/>
</dbReference>
<dbReference type="RefSeq" id="WP_062302095.1">
    <property type="nucleotide sequence ID" value="NZ_LRPB01000045.1"/>
</dbReference>
<evidence type="ECO:0000313" key="7">
    <source>
        <dbReference type="EMBL" id="KYG81243.1"/>
    </source>
</evidence>
<evidence type="ECO:0000256" key="1">
    <source>
        <dbReference type="ARBA" id="ARBA00022617"/>
    </source>
</evidence>
<dbReference type="STRING" id="1914963.AWW67_07755"/>
<dbReference type="Gene3D" id="1.10.760.10">
    <property type="entry name" value="Cytochrome c-like domain"/>
    <property type="match status" value="1"/>
</dbReference>
<dbReference type="Pfam" id="PF00034">
    <property type="entry name" value="Cytochrom_C"/>
    <property type="match status" value="1"/>
</dbReference>
<evidence type="ECO:0000256" key="2">
    <source>
        <dbReference type="ARBA" id="ARBA00022723"/>
    </source>
</evidence>
<evidence type="ECO:0000256" key="3">
    <source>
        <dbReference type="ARBA" id="ARBA00023004"/>
    </source>
</evidence>
<dbReference type="AlphaFoldDB" id="A0A150XRA4"/>
<dbReference type="SUPFAM" id="SSF46626">
    <property type="entry name" value="Cytochrome c"/>
    <property type="match status" value="1"/>
</dbReference>
<proteinExistence type="predicted"/>
<reference evidence="7 8" key="1">
    <citation type="submission" date="2016-01" db="EMBL/GenBank/DDBJ databases">
        <title>Genome sequencing of Roseivirga seohaensis SW-152.</title>
        <authorList>
            <person name="Selvaratnam C."/>
            <person name="Thevarajoo S."/>
            <person name="Goh K.M."/>
            <person name="Ee R."/>
            <person name="Chan K.-G."/>
            <person name="Chong C.S."/>
        </authorList>
    </citation>
    <scope>NUCLEOTIDE SEQUENCE [LARGE SCALE GENOMIC DNA]</scope>
    <source>
        <strain evidence="7 8">SW-152</strain>
    </source>
</reference>
<dbReference type="InterPro" id="IPR009056">
    <property type="entry name" value="Cyt_c-like_dom"/>
</dbReference>
<keyword evidence="3 4" id="KW-0408">Iron</keyword>
<dbReference type="GO" id="GO:0020037">
    <property type="term" value="F:heme binding"/>
    <property type="evidence" value="ECO:0007669"/>
    <property type="project" value="InterPro"/>
</dbReference>
<evidence type="ECO:0000256" key="4">
    <source>
        <dbReference type="PROSITE-ProRule" id="PRU00433"/>
    </source>
</evidence>
<evidence type="ECO:0000259" key="6">
    <source>
        <dbReference type="PROSITE" id="PS51007"/>
    </source>
</evidence>
<keyword evidence="1 4" id="KW-0349">Heme</keyword>
<organism evidence="7 8">
    <name type="scientific">Roseivirga seohaensis</name>
    <dbReference type="NCBI Taxonomy" id="1914963"/>
    <lineage>
        <taxon>Bacteria</taxon>
        <taxon>Pseudomonadati</taxon>
        <taxon>Bacteroidota</taxon>
        <taxon>Cytophagia</taxon>
        <taxon>Cytophagales</taxon>
        <taxon>Roseivirgaceae</taxon>
        <taxon>Roseivirga</taxon>
    </lineage>
</organism>
<protein>
    <recommendedName>
        <fullName evidence="6">Cytochrome c domain-containing protein</fullName>
    </recommendedName>
</protein>
<dbReference type="EMBL" id="LRPB01000045">
    <property type="protein sequence ID" value="KYG81243.1"/>
    <property type="molecule type" value="Genomic_DNA"/>
</dbReference>
<dbReference type="Proteomes" id="UP000075663">
    <property type="component" value="Unassembled WGS sequence"/>
</dbReference>
<feature type="chain" id="PRO_5007575061" description="Cytochrome c domain-containing protein" evidence="5">
    <location>
        <begin position="23"/>
        <end position="163"/>
    </location>
</feature>
<dbReference type="GO" id="GO:0046872">
    <property type="term" value="F:metal ion binding"/>
    <property type="evidence" value="ECO:0007669"/>
    <property type="project" value="UniProtKB-KW"/>
</dbReference>
<keyword evidence="5" id="KW-0732">Signal</keyword>
<keyword evidence="2 4" id="KW-0479">Metal-binding</keyword>
<sequence length="163" mass="17957">MKQKNIFLALGLLFTAMLSALGCNSKSDVSTEETQNSTDQPTEVMANIDAANLLTTVCYACHNPKSGSHDEMLAPPLVGVKQHYLNATEGRDGFVERMAAFVMNPNEESALMKGPIRRFGLMPKPPVTDEQIKAIVAFIYDNELAAPDWFAKHEENMHGTDKN</sequence>
<evidence type="ECO:0000313" key="8">
    <source>
        <dbReference type="Proteomes" id="UP000075663"/>
    </source>
</evidence>
<dbReference type="GO" id="GO:0009055">
    <property type="term" value="F:electron transfer activity"/>
    <property type="evidence" value="ECO:0007669"/>
    <property type="project" value="InterPro"/>
</dbReference>